<reference evidence="2" key="2">
    <citation type="submission" date="2025-09" db="UniProtKB">
        <authorList>
            <consortium name="Ensembl"/>
        </authorList>
    </citation>
    <scope>IDENTIFICATION</scope>
</reference>
<evidence type="ECO:0000259" key="1">
    <source>
        <dbReference type="Pfam" id="PF25033"/>
    </source>
</evidence>
<dbReference type="InterPro" id="IPR056747">
    <property type="entry name" value="VPS13-like_M"/>
</dbReference>
<name>A0A8D0LA49_SPHPU</name>
<organism evidence="2 3">
    <name type="scientific">Sphenodon punctatus</name>
    <name type="common">Tuatara</name>
    <name type="synonym">Hatteria punctata</name>
    <dbReference type="NCBI Taxonomy" id="8508"/>
    <lineage>
        <taxon>Eukaryota</taxon>
        <taxon>Metazoa</taxon>
        <taxon>Chordata</taxon>
        <taxon>Craniata</taxon>
        <taxon>Vertebrata</taxon>
        <taxon>Euteleostomi</taxon>
        <taxon>Lepidosauria</taxon>
        <taxon>Sphenodontia</taxon>
        <taxon>Sphenodontidae</taxon>
        <taxon>Sphenodon</taxon>
    </lineage>
</organism>
<dbReference type="Pfam" id="PF25033">
    <property type="entry name" value="VPS13_M"/>
    <property type="match status" value="1"/>
</dbReference>
<dbReference type="GO" id="GO:0006914">
    <property type="term" value="P:autophagy"/>
    <property type="evidence" value="ECO:0007669"/>
    <property type="project" value="TreeGrafter"/>
</dbReference>
<dbReference type="Proteomes" id="UP000694392">
    <property type="component" value="Unplaced"/>
</dbReference>
<evidence type="ECO:0000313" key="3">
    <source>
        <dbReference type="Proteomes" id="UP000694392"/>
    </source>
</evidence>
<proteinExistence type="predicted"/>
<dbReference type="InterPro" id="IPR026847">
    <property type="entry name" value="VPS13"/>
</dbReference>
<feature type="domain" description="VPS13-like middle region" evidence="1">
    <location>
        <begin position="77"/>
        <end position="168"/>
    </location>
</feature>
<protein>
    <recommendedName>
        <fullName evidence="1">VPS13-like middle region domain-containing protein</fullName>
    </recommendedName>
</protein>
<dbReference type="GO" id="GO:0006623">
    <property type="term" value="P:protein targeting to vacuole"/>
    <property type="evidence" value="ECO:0007669"/>
    <property type="project" value="TreeGrafter"/>
</dbReference>
<dbReference type="Ensembl" id="ENSSPUT00000021245.1">
    <property type="protein sequence ID" value="ENSSPUP00000019946.1"/>
    <property type="gene ID" value="ENSSPUG00000015344.1"/>
</dbReference>
<dbReference type="PANTHER" id="PTHR16166:SF22">
    <property type="entry name" value="INTERMEMBRANE LIPID TRANSFER PROTEIN VPS13A"/>
    <property type="match status" value="1"/>
</dbReference>
<dbReference type="GeneTree" id="ENSGT00970000197811"/>
<accession>A0A8D0LA49</accession>
<sequence>VNFSSLDVHLHTEALLNTINFLNNLLPNQETTVIEEVVQDKEGEKKEVLKKLSSKKSKYEDIVDLHICADLACLRVFIREQKHNISEIHVEGLDSQVVMKKAATEIFAKLKNIVILDSDETALYKKALYITGKEVFCFKMTSYVDATDGVSYTNMKIVDSQVFLTVGC</sequence>
<dbReference type="AlphaFoldDB" id="A0A8D0LA49"/>
<evidence type="ECO:0000313" key="2">
    <source>
        <dbReference type="Ensembl" id="ENSSPUP00000019946.1"/>
    </source>
</evidence>
<dbReference type="PANTHER" id="PTHR16166">
    <property type="entry name" value="VACUOLAR PROTEIN SORTING-ASSOCIATED PROTEIN VPS13"/>
    <property type="match status" value="1"/>
</dbReference>
<keyword evidence="3" id="KW-1185">Reference proteome</keyword>
<dbReference type="GO" id="GO:0045053">
    <property type="term" value="P:protein retention in Golgi apparatus"/>
    <property type="evidence" value="ECO:0007669"/>
    <property type="project" value="TreeGrafter"/>
</dbReference>
<reference evidence="2" key="1">
    <citation type="submission" date="2025-08" db="UniProtKB">
        <authorList>
            <consortium name="Ensembl"/>
        </authorList>
    </citation>
    <scope>IDENTIFICATION</scope>
</reference>